<dbReference type="PANTHER" id="PTHR43377">
    <property type="entry name" value="BILIVERDIN REDUCTASE A"/>
    <property type="match status" value="1"/>
</dbReference>
<evidence type="ECO:0000259" key="1">
    <source>
        <dbReference type="Pfam" id="PF01408"/>
    </source>
</evidence>
<dbReference type="PANTHER" id="PTHR43377:SF6">
    <property type="entry name" value="GFO_IDH_MOCA-LIKE OXIDOREDUCTASE N-TERMINAL DOMAIN-CONTAINING PROTEIN"/>
    <property type="match status" value="1"/>
</dbReference>
<dbReference type="InterPro" id="IPR000683">
    <property type="entry name" value="Gfo/Idh/MocA-like_OxRdtase_N"/>
</dbReference>
<dbReference type="AlphaFoldDB" id="A0A1G9HJS4"/>
<organism evidence="3 4">
    <name type="scientific">Meinhardsimonia xiamenensis</name>
    <dbReference type="NCBI Taxonomy" id="990712"/>
    <lineage>
        <taxon>Bacteria</taxon>
        <taxon>Pseudomonadati</taxon>
        <taxon>Pseudomonadota</taxon>
        <taxon>Alphaproteobacteria</taxon>
        <taxon>Rhodobacterales</taxon>
        <taxon>Paracoccaceae</taxon>
        <taxon>Meinhardsimonia</taxon>
    </lineage>
</organism>
<dbReference type="GO" id="GO:0016740">
    <property type="term" value="F:transferase activity"/>
    <property type="evidence" value="ECO:0007669"/>
    <property type="project" value="UniProtKB-KW"/>
</dbReference>
<feature type="domain" description="Gfo/Idh/MocA-like oxidoreductase N-terminal" evidence="1">
    <location>
        <begin position="3"/>
        <end position="117"/>
    </location>
</feature>
<gene>
    <name evidence="3" type="ORF">SAMN05216257_1164</name>
</gene>
<dbReference type="RefSeq" id="WP_211295375.1">
    <property type="nucleotide sequence ID" value="NZ_FNFV01000016.1"/>
</dbReference>
<dbReference type="InterPro" id="IPR051450">
    <property type="entry name" value="Gfo/Idh/MocA_Oxidoreductases"/>
</dbReference>
<dbReference type="InterPro" id="IPR036291">
    <property type="entry name" value="NAD(P)-bd_dom_sf"/>
</dbReference>
<dbReference type="GO" id="GO:0000166">
    <property type="term" value="F:nucleotide binding"/>
    <property type="evidence" value="ECO:0007669"/>
    <property type="project" value="InterPro"/>
</dbReference>
<dbReference type="EMBL" id="FNFV01000016">
    <property type="protein sequence ID" value="SDL13179.1"/>
    <property type="molecule type" value="Genomic_DNA"/>
</dbReference>
<feature type="domain" description="GFO/IDH/MocA-like oxidoreductase" evidence="2">
    <location>
        <begin position="125"/>
        <end position="234"/>
    </location>
</feature>
<dbReference type="Proteomes" id="UP000199328">
    <property type="component" value="Unassembled WGS sequence"/>
</dbReference>
<dbReference type="STRING" id="990712.SAMN05216257_1164"/>
<dbReference type="SUPFAM" id="SSF51735">
    <property type="entry name" value="NAD(P)-binding Rossmann-fold domains"/>
    <property type="match status" value="1"/>
</dbReference>
<evidence type="ECO:0000313" key="4">
    <source>
        <dbReference type="Proteomes" id="UP000199328"/>
    </source>
</evidence>
<dbReference type="Pfam" id="PF22725">
    <property type="entry name" value="GFO_IDH_MocA_C3"/>
    <property type="match status" value="1"/>
</dbReference>
<dbReference type="Pfam" id="PF01408">
    <property type="entry name" value="GFO_IDH_MocA"/>
    <property type="match status" value="1"/>
</dbReference>
<evidence type="ECO:0000259" key="2">
    <source>
        <dbReference type="Pfam" id="PF22725"/>
    </source>
</evidence>
<dbReference type="InterPro" id="IPR055170">
    <property type="entry name" value="GFO_IDH_MocA-like_dom"/>
</dbReference>
<dbReference type="SUPFAM" id="SSF55347">
    <property type="entry name" value="Glyceraldehyde-3-phosphate dehydrogenase-like, C-terminal domain"/>
    <property type="match status" value="1"/>
</dbReference>
<evidence type="ECO:0000313" key="3">
    <source>
        <dbReference type="EMBL" id="SDL13179.1"/>
    </source>
</evidence>
<reference evidence="4" key="1">
    <citation type="submission" date="2016-10" db="EMBL/GenBank/DDBJ databases">
        <authorList>
            <person name="Varghese N."/>
            <person name="Submissions S."/>
        </authorList>
    </citation>
    <scope>NUCLEOTIDE SEQUENCE [LARGE SCALE GENOMIC DNA]</scope>
    <source>
        <strain evidence="4">CGMCC 1.10789</strain>
    </source>
</reference>
<protein>
    <submittedName>
        <fullName evidence="3">UDP-2-acetamido-3-amino-2,3-dideoxy-glucuronate N-acetyltransferase</fullName>
    </submittedName>
</protein>
<proteinExistence type="predicted"/>
<keyword evidence="4" id="KW-1185">Reference proteome</keyword>
<dbReference type="Gene3D" id="3.30.360.10">
    <property type="entry name" value="Dihydrodipicolinate Reductase, domain 2"/>
    <property type="match status" value="1"/>
</dbReference>
<accession>A0A1G9HJS4</accession>
<sequence>MARIAQVGCGHWGKNLTRNFAELGALAAVVEGNPDTARAMSEAHGVPARDWAEVLADPGIDAVALATPAETHAPLALEAFAAGKHVYVEKPMALSIAEAQAMIAAAEAAGRVLMVGHLLHYHPVFRRLKAEVEAGRIGALRYIYSNRLSLGKFRTEENVMWSFAPHDVSMILSLVGAEPEAVTAQGAAHATAGVADWATMQLRFAGGVAAHVTASWMHPFKEHRLVVVGEEGMLVFEDSKPVWEEKLTLYPHRIDTSGQVPVPVRGEAEPIVVEKGEPLRAECAHFIDCIETGGKPLTDGAEGLAVLRVLMAADRAMREG</sequence>
<keyword evidence="3" id="KW-0808">Transferase</keyword>
<name>A0A1G9HJS4_9RHOB</name>
<dbReference type="Gene3D" id="3.40.50.720">
    <property type="entry name" value="NAD(P)-binding Rossmann-like Domain"/>
    <property type="match status" value="1"/>
</dbReference>